<sequence length="127" mass="14549">MKKVDSGRWVMYLIIGALIFVTGKQIYKKIMLTGCHRVTVAFPYGVSGSYKTGHSLNFRYKVNGEKYEASCSLKGRVDEQRERNLMAYRRYVRFSCKYPSLSEIVTDKEVPAWVAIIPAAGWDKVPE</sequence>
<dbReference type="AlphaFoldDB" id="A0A6L9LFM8"/>
<accession>A0A6L9LFM8</accession>
<keyword evidence="1" id="KW-1133">Transmembrane helix</keyword>
<dbReference type="EMBL" id="JAAFZH010000025">
    <property type="protein sequence ID" value="NDU99180.1"/>
    <property type="molecule type" value="Genomic_DNA"/>
</dbReference>
<keyword evidence="3" id="KW-1185">Reference proteome</keyword>
<keyword evidence="1" id="KW-0812">Transmembrane</keyword>
<reference evidence="2 3" key="1">
    <citation type="submission" date="2020-02" db="EMBL/GenBank/DDBJ databases">
        <title>Draft genome sequence of two Spirosoma agri KCTC 52727 and Spirosoma terrae KCTC 52035.</title>
        <authorList>
            <person name="Rojas J."/>
            <person name="Ambika Manirajan B."/>
            <person name="Suarez C."/>
            <person name="Ratering S."/>
            <person name="Schnell S."/>
        </authorList>
    </citation>
    <scope>NUCLEOTIDE SEQUENCE [LARGE SCALE GENOMIC DNA]</scope>
    <source>
        <strain evidence="2 3">KCTC 52035</strain>
    </source>
</reference>
<evidence type="ECO:0000313" key="3">
    <source>
        <dbReference type="Proteomes" id="UP000474175"/>
    </source>
</evidence>
<proteinExistence type="predicted"/>
<evidence type="ECO:0000313" key="2">
    <source>
        <dbReference type="EMBL" id="NDU99180.1"/>
    </source>
</evidence>
<keyword evidence="1" id="KW-0472">Membrane</keyword>
<dbReference type="RefSeq" id="WP_163955313.1">
    <property type="nucleotide sequence ID" value="NZ_JAAFZH010000025.1"/>
</dbReference>
<name>A0A6L9LFM8_9BACT</name>
<dbReference type="Proteomes" id="UP000474175">
    <property type="component" value="Unassembled WGS sequence"/>
</dbReference>
<feature type="transmembrane region" description="Helical" evidence="1">
    <location>
        <begin position="6"/>
        <end position="23"/>
    </location>
</feature>
<evidence type="ECO:0000256" key="1">
    <source>
        <dbReference type="SAM" id="Phobius"/>
    </source>
</evidence>
<comment type="caution">
    <text evidence="2">The sequence shown here is derived from an EMBL/GenBank/DDBJ whole genome shotgun (WGS) entry which is preliminary data.</text>
</comment>
<organism evidence="2 3">
    <name type="scientific">Spirosoma terrae</name>
    <dbReference type="NCBI Taxonomy" id="1968276"/>
    <lineage>
        <taxon>Bacteria</taxon>
        <taxon>Pseudomonadati</taxon>
        <taxon>Bacteroidota</taxon>
        <taxon>Cytophagia</taxon>
        <taxon>Cytophagales</taxon>
        <taxon>Cytophagaceae</taxon>
        <taxon>Spirosoma</taxon>
    </lineage>
</organism>
<gene>
    <name evidence="2" type="ORF">GK108_30155</name>
</gene>
<protein>
    <submittedName>
        <fullName evidence="2">Uncharacterized protein</fullName>
    </submittedName>
</protein>